<dbReference type="PANTHER" id="PTHR48022">
    <property type="entry name" value="PLASTIDIC GLUCOSE TRANSPORTER 4"/>
    <property type="match status" value="1"/>
</dbReference>
<dbReference type="InterPro" id="IPR005828">
    <property type="entry name" value="MFS_sugar_transport-like"/>
</dbReference>
<dbReference type="PROSITE" id="PS50850">
    <property type="entry name" value="MFS"/>
    <property type="match status" value="1"/>
</dbReference>
<keyword evidence="6 9" id="KW-0472">Membrane</keyword>
<dbReference type="Pfam" id="PF00083">
    <property type="entry name" value="Sugar_tr"/>
    <property type="match status" value="1"/>
</dbReference>
<evidence type="ECO:0000256" key="8">
    <source>
        <dbReference type="SAM" id="MobiDB-lite"/>
    </source>
</evidence>
<evidence type="ECO:0000256" key="3">
    <source>
        <dbReference type="ARBA" id="ARBA00022448"/>
    </source>
</evidence>
<organism evidence="11 12">
    <name type="scientific">Coleophoma crateriformis</name>
    <dbReference type="NCBI Taxonomy" id="565419"/>
    <lineage>
        <taxon>Eukaryota</taxon>
        <taxon>Fungi</taxon>
        <taxon>Dikarya</taxon>
        <taxon>Ascomycota</taxon>
        <taxon>Pezizomycotina</taxon>
        <taxon>Leotiomycetes</taxon>
        <taxon>Helotiales</taxon>
        <taxon>Dermateaceae</taxon>
        <taxon>Coleophoma</taxon>
    </lineage>
</organism>
<dbReference type="PANTHER" id="PTHR48022:SF79">
    <property type="entry name" value="LACTOSE PERMEASE, PUTATIVE (AFU_ORTHOLOGUE AFUA_6G01860)-RELATED"/>
    <property type="match status" value="1"/>
</dbReference>
<comment type="subcellular location">
    <subcellularLocation>
        <location evidence="1">Membrane</location>
        <topology evidence="1">Multi-pass membrane protein</topology>
    </subcellularLocation>
</comment>
<evidence type="ECO:0000259" key="10">
    <source>
        <dbReference type="PROSITE" id="PS50850"/>
    </source>
</evidence>
<dbReference type="InterPro" id="IPR020846">
    <property type="entry name" value="MFS_dom"/>
</dbReference>
<keyword evidence="5 9" id="KW-1133">Transmembrane helix</keyword>
<feature type="domain" description="Major facilitator superfamily (MFS) profile" evidence="10">
    <location>
        <begin position="59"/>
        <end position="513"/>
    </location>
</feature>
<comment type="caution">
    <text evidence="11">The sequence shown here is derived from an EMBL/GenBank/DDBJ whole genome shotgun (WGS) entry which is preliminary data.</text>
</comment>
<feature type="region of interest" description="Disordered" evidence="8">
    <location>
        <begin position="1"/>
        <end position="20"/>
    </location>
</feature>
<dbReference type="InterPro" id="IPR050360">
    <property type="entry name" value="MFS_Sugar_Transporters"/>
</dbReference>
<feature type="transmembrane region" description="Helical" evidence="9">
    <location>
        <begin position="92"/>
        <end position="118"/>
    </location>
</feature>
<dbReference type="EMBL" id="PDLN01000012">
    <property type="protein sequence ID" value="RDW69981.1"/>
    <property type="molecule type" value="Genomic_DNA"/>
</dbReference>
<dbReference type="SUPFAM" id="SSF103473">
    <property type="entry name" value="MFS general substrate transporter"/>
    <property type="match status" value="1"/>
</dbReference>
<evidence type="ECO:0000256" key="1">
    <source>
        <dbReference type="ARBA" id="ARBA00004141"/>
    </source>
</evidence>
<evidence type="ECO:0000256" key="2">
    <source>
        <dbReference type="ARBA" id="ARBA00010992"/>
    </source>
</evidence>
<comment type="similarity">
    <text evidence="2 7">Belongs to the major facilitator superfamily. Sugar transporter (TC 2.A.1.1) family.</text>
</comment>
<feature type="transmembrane region" description="Helical" evidence="9">
    <location>
        <begin position="426"/>
        <end position="449"/>
    </location>
</feature>
<feature type="compositionally biased region" description="Polar residues" evidence="8">
    <location>
        <begin position="7"/>
        <end position="20"/>
    </location>
</feature>
<feature type="transmembrane region" description="Helical" evidence="9">
    <location>
        <begin position="227"/>
        <end position="246"/>
    </location>
</feature>
<evidence type="ECO:0000313" key="12">
    <source>
        <dbReference type="Proteomes" id="UP000256328"/>
    </source>
</evidence>
<evidence type="ECO:0000256" key="6">
    <source>
        <dbReference type="ARBA" id="ARBA00023136"/>
    </source>
</evidence>
<feature type="transmembrane region" description="Helical" evidence="9">
    <location>
        <begin position="189"/>
        <end position="207"/>
    </location>
</feature>
<evidence type="ECO:0000256" key="4">
    <source>
        <dbReference type="ARBA" id="ARBA00022692"/>
    </source>
</evidence>
<feature type="transmembrane region" description="Helical" evidence="9">
    <location>
        <begin position="54"/>
        <end position="72"/>
    </location>
</feature>
<feature type="transmembrane region" description="Helical" evidence="9">
    <location>
        <begin position="461"/>
        <end position="484"/>
    </location>
</feature>
<dbReference type="FunFam" id="1.20.1250.20:FF:000217">
    <property type="entry name" value="MFS lactose permease, putative"/>
    <property type="match status" value="1"/>
</dbReference>
<name>A0A3D8R7Q2_9HELO</name>
<dbReference type="AlphaFoldDB" id="A0A3D8R7Q2"/>
<keyword evidence="12" id="KW-1185">Reference proteome</keyword>
<dbReference type="OrthoDB" id="6133115at2759"/>
<protein>
    <submittedName>
        <fullName evidence="11">Putative MFS lactose protein</fullName>
    </submittedName>
</protein>
<dbReference type="InterPro" id="IPR003663">
    <property type="entry name" value="Sugar/inositol_transpt"/>
</dbReference>
<sequence>MTDLSPVENSSPEAVQTSATTAKDPITEVKVVANVALADATAKQKPSLWTRRMFQLYLCLLIATLNAAINGYDGSVMGSINSYVQYREYFHFSLTGGTPSTGIVYAIFTIGNLFGAAIAGPCSDWKGRRWGMFFGAAVIIIGACVQATAQNLAAFMIGRFMLGVGAALGPSAALPYVSEMAHPSFRGSMTGVYTTFYYVGAIPGTFIPYGTSVSMNDVLIEHRNNKLQLWCQMTFSGIVLISVLFLPESPRWLIANDRHDEALQVMAKYHGEDNPESPIVQLELREMMEEISLTGADKRWWDFRELFNSREVRYRTMLTIVMSVFGQWGGNGPVSYYYPQMLTGAGIENNHTQLLLQGMQSVLSFAGALIGAAYTDRWGRRPQLLISTSIVVVIFAVILALNATNVATLADGTIVAKSPAKAKAEIAMIFIFGFVFSLGWTPMQGLYAVEVLRFESRSKGMALYTLFGNIASFYNTFVTGIAFSGAGYNYYYLFIFWDLFEVIFIYFFFVETKNRTLEELTEIFNAANPVKFSLKKAEVVIHGDEGITEVLEKEPVV</sequence>
<feature type="transmembrane region" description="Helical" evidence="9">
    <location>
        <begin position="155"/>
        <end position="177"/>
    </location>
</feature>
<reference evidence="11 12" key="1">
    <citation type="journal article" date="2018" name="IMA Fungus">
        <title>IMA Genome-F 9: Draft genome sequence of Annulohypoxylon stygium, Aspergillus mulundensis, Berkeleyomyces basicola (syn. Thielaviopsis basicola), Ceratocystis smalleyi, two Cercospora beticola strains, Coleophoma cylindrospora, Fusarium fracticaudum, Phialophora cf. hyalina, and Morchella septimelata.</title>
        <authorList>
            <person name="Wingfield B.D."/>
            <person name="Bills G.F."/>
            <person name="Dong Y."/>
            <person name="Huang W."/>
            <person name="Nel W.J."/>
            <person name="Swalarsk-Parry B.S."/>
            <person name="Vaghefi N."/>
            <person name="Wilken P.M."/>
            <person name="An Z."/>
            <person name="de Beer Z.W."/>
            <person name="De Vos L."/>
            <person name="Chen L."/>
            <person name="Duong T.A."/>
            <person name="Gao Y."/>
            <person name="Hammerbacher A."/>
            <person name="Kikkert J.R."/>
            <person name="Li Y."/>
            <person name="Li H."/>
            <person name="Li K."/>
            <person name="Li Q."/>
            <person name="Liu X."/>
            <person name="Ma X."/>
            <person name="Naidoo K."/>
            <person name="Pethybridge S.J."/>
            <person name="Sun J."/>
            <person name="Steenkamp E.T."/>
            <person name="van der Nest M.A."/>
            <person name="van Wyk S."/>
            <person name="Wingfield M.J."/>
            <person name="Xiong C."/>
            <person name="Yue Q."/>
            <person name="Zhang X."/>
        </authorList>
    </citation>
    <scope>NUCLEOTIDE SEQUENCE [LARGE SCALE GENOMIC DNA]</scope>
    <source>
        <strain evidence="11 12">BP5796</strain>
    </source>
</reference>
<evidence type="ECO:0000313" key="11">
    <source>
        <dbReference type="EMBL" id="RDW69981.1"/>
    </source>
</evidence>
<feature type="transmembrane region" description="Helical" evidence="9">
    <location>
        <begin position="130"/>
        <end position="149"/>
    </location>
</feature>
<accession>A0A3D8R7Q2</accession>
<evidence type="ECO:0000256" key="9">
    <source>
        <dbReference type="SAM" id="Phobius"/>
    </source>
</evidence>
<keyword evidence="3 7" id="KW-0813">Transport</keyword>
<feature type="transmembrane region" description="Helical" evidence="9">
    <location>
        <begin position="490"/>
        <end position="509"/>
    </location>
</feature>
<dbReference type="InterPro" id="IPR036259">
    <property type="entry name" value="MFS_trans_sf"/>
</dbReference>
<feature type="transmembrane region" description="Helical" evidence="9">
    <location>
        <begin position="384"/>
        <end position="406"/>
    </location>
</feature>
<proteinExistence type="inferred from homology"/>
<dbReference type="GO" id="GO:0005351">
    <property type="term" value="F:carbohydrate:proton symporter activity"/>
    <property type="evidence" value="ECO:0007669"/>
    <property type="project" value="TreeGrafter"/>
</dbReference>
<dbReference type="Gene3D" id="1.20.1250.20">
    <property type="entry name" value="MFS general substrate transporter like domains"/>
    <property type="match status" value="1"/>
</dbReference>
<gene>
    <name evidence="11" type="ORF">BP5796_08378</name>
</gene>
<dbReference type="GO" id="GO:0016020">
    <property type="term" value="C:membrane"/>
    <property type="evidence" value="ECO:0007669"/>
    <property type="project" value="UniProtKB-SubCell"/>
</dbReference>
<dbReference type="NCBIfam" id="TIGR00879">
    <property type="entry name" value="SP"/>
    <property type="match status" value="1"/>
</dbReference>
<evidence type="ECO:0000256" key="7">
    <source>
        <dbReference type="RuleBase" id="RU003346"/>
    </source>
</evidence>
<dbReference type="Proteomes" id="UP000256328">
    <property type="component" value="Unassembled WGS sequence"/>
</dbReference>
<keyword evidence="4 9" id="KW-0812">Transmembrane</keyword>
<evidence type="ECO:0000256" key="5">
    <source>
        <dbReference type="ARBA" id="ARBA00022989"/>
    </source>
</evidence>